<evidence type="ECO:0000256" key="8">
    <source>
        <dbReference type="ARBA" id="ARBA00029936"/>
    </source>
</evidence>
<dbReference type="OrthoDB" id="629407at2759"/>
<comment type="similarity">
    <text evidence="1">Belongs to the class-I aminoacyl-tRNA synthetase family.</text>
</comment>
<dbReference type="InterPro" id="IPR014729">
    <property type="entry name" value="Rossmann-like_a/b/a_fold"/>
</dbReference>
<proteinExistence type="inferred from homology"/>
<reference evidence="10 11" key="1">
    <citation type="journal article" date="2018" name="PLoS ONE">
        <title>The draft genome of Kipferlia bialata reveals reductive genome evolution in fornicate parasites.</title>
        <authorList>
            <person name="Tanifuji G."/>
            <person name="Takabayashi S."/>
            <person name="Kume K."/>
            <person name="Takagi M."/>
            <person name="Nakayama T."/>
            <person name="Kamikawa R."/>
            <person name="Inagaki Y."/>
            <person name="Hashimoto T."/>
        </authorList>
    </citation>
    <scope>NUCLEOTIDE SEQUENCE [LARGE SCALE GENOMIC DNA]</scope>
    <source>
        <strain evidence="10">NY0173</strain>
    </source>
</reference>
<evidence type="ECO:0000256" key="5">
    <source>
        <dbReference type="ARBA" id="ARBA00022840"/>
    </source>
</evidence>
<dbReference type="Pfam" id="PF00133">
    <property type="entry name" value="tRNA-synt_1"/>
    <property type="match status" value="1"/>
</dbReference>
<protein>
    <recommendedName>
        <fullName evidence="2">valine--tRNA ligase</fullName>
        <ecNumber evidence="2">6.1.1.9</ecNumber>
    </recommendedName>
    <alternativeName>
        <fullName evidence="8">Valyl-tRNA synthetase</fullName>
    </alternativeName>
</protein>
<evidence type="ECO:0000256" key="2">
    <source>
        <dbReference type="ARBA" id="ARBA00013169"/>
    </source>
</evidence>
<dbReference type="AlphaFoldDB" id="A0A9K3GQY7"/>
<evidence type="ECO:0000313" key="10">
    <source>
        <dbReference type="EMBL" id="GIQ91271.1"/>
    </source>
</evidence>
<dbReference type="InterPro" id="IPR002303">
    <property type="entry name" value="Valyl-tRNA_ligase"/>
</dbReference>
<sequence length="62" mass="7413">NMGCALDWSREVFTMDDPRSEAHNEAFIRLFEDKKIYRDDRLVNWDCVLQTAISDIEIDYIE</sequence>
<keyword evidence="3 10" id="KW-0436">Ligase</keyword>
<evidence type="ECO:0000256" key="6">
    <source>
        <dbReference type="ARBA" id="ARBA00022917"/>
    </source>
</evidence>
<keyword evidence="11" id="KW-1185">Reference proteome</keyword>
<feature type="domain" description="Aminoacyl-tRNA synthetase class Ia" evidence="9">
    <location>
        <begin position="2"/>
        <end position="61"/>
    </location>
</feature>
<dbReference type="Proteomes" id="UP000265618">
    <property type="component" value="Unassembled WGS sequence"/>
</dbReference>
<accession>A0A9K3GQY7</accession>
<feature type="non-terminal residue" evidence="10">
    <location>
        <position position="1"/>
    </location>
</feature>
<keyword evidence="4" id="KW-0547">Nucleotide-binding</keyword>
<dbReference type="GO" id="GO:0006438">
    <property type="term" value="P:valyl-tRNA aminoacylation"/>
    <property type="evidence" value="ECO:0007669"/>
    <property type="project" value="InterPro"/>
</dbReference>
<dbReference type="EC" id="6.1.1.9" evidence="2"/>
<evidence type="ECO:0000256" key="4">
    <source>
        <dbReference type="ARBA" id="ARBA00022741"/>
    </source>
</evidence>
<dbReference type="EMBL" id="BDIP01007426">
    <property type="protein sequence ID" value="GIQ91271.1"/>
    <property type="molecule type" value="Genomic_DNA"/>
</dbReference>
<evidence type="ECO:0000313" key="11">
    <source>
        <dbReference type="Proteomes" id="UP000265618"/>
    </source>
</evidence>
<organism evidence="10 11">
    <name type="scientific">Kipferlia bialata</name>
    <dbReference type="NCBI Taxonomy" id="797122"/>
    <lineage>
        <taxon>Eukaryota</taxon>
        <taxon>Metamonada</taxon>
        <taxon>Carpediemonas-like organisms</taxon>
        <taxon>Kipferlia</taxon>
    </lineage>
</organism>
<gene>
    <name evidence="10" type="ORF">KIPB_014445</name>
</gene>
<evidence type="ECO:0000256" key="7">
    <source>
        <dbReference type="ARBA" id="ARBA00023146"/>
    </source>
</evidence>
<dbReference type="PANTHER" id="PTHR11946:SF109">
    <property type="entry name" value="VALINE--TRNA LIGASE"/>
    <property type="match status" value="1"/>
</dbReference>
<keyword evidence="5" id="KW-0067">ATP-binding</keyword>
<dbReference type="SUPFAM" id="SSF52374">
    <property type="entry name" value="Nucleotidylyl transferase"/>
    <property type="match status" value="1"/>
</dbReference>
<dbReference type="GO" id="GO:0004832">
    <property type="term" value="F:valine-tRNA ligase activity"/>
    <property type="evidence" value="ECO:0007669"/>
    <property type="project" value="UniProtKB-EC"/>
</dbReference>
<dbReference type="InterPro" id="IPR002300">
    <property type="entry name" value="aa-tRNA-synth_Ia"/>
</dbReference>
<evidence type="ECO:0000259" key="9">
    <source>
        <dbReference type="Pfam" id="PF00133"/>
    </source>
</evidence>
<keyword evidence="6" id="KW-0648">Protein biosynthesis</keyword>
<keyword evidence="7" id="KW-0030">Aminoacyl-tRNA synthetase</keyword>
<feature type="non-terminal residue" evidence="10">
    <location>
        <position position="62"/>
    </location>
</feature>
<dbReference type="Gene3D" id="3.40.50.620">
    <property type="entry name" value="HUPs"/>
    <property type="match status" value="1"/>
</dbReference>
<comment type="caution">
    <text evidence="10">The sequence shown here is derived from an EMBL/GenBank/DDBJ whole genome shotgun (WGS) entry which is preliminary data.</text>
</comment>
<evidence type="ECO:0000256" key="3">
    <source>
        <dbReference type="ARBA" id="ARBA00022598"/>
    </source>
</evidence>
<dbReference type="GO" id="GO:0005829">
    <property type="term" value="C:cytosol"/>
    <property type="evidence" value="ECO:0007669"/>
    <property type="project" value="TreeGrafter"/>
</dbReference>
<dbReference type="GO" id="GO:0005524">
    <property type="term" value="F:ATP binding"/>
    <property type="evidence" value="ECO:0007669"/>
    <property type="project" value="UniProtKB-KW"/>
</dbReference>
<dbReference type="PANTHER" id="PTHR11946">
    <property type="entry name" value="VALYL-TRNA SYNTHETASES"/>
    <property type="match status" value="1"/>
</dbReference>
<name>A0A9K3GQY7_9EUKA</name>
<evidence type="ECO:0000256" key="1">
    <source>
        <dbReference type="ARBA" id="ARBA00005594"/>
    </source>
</evidence>